<proteinExistence type="predicted"/>
<gene>
    <name evidence="1" type="ORF">R1flu_020169</name>
</gene>
<keyword evidence="2" id="KW-1185">Reference proteome</keyword>
<organism evidence="1 2">
    <name type="scientific">Riccia fluitans</name>
    <dbReference type="NCBI Taxonomy" id="41844"/>
    <lineage>
        <taxon>Eukaryota</taxon>
        <taxon>Viridiplantae</taxon>
        <taxon>Streptophyta</taxon>
        <taxon>Embryophyta</taxon>
        <taxon>Marchantiophyta</taxon>
        <taxon>Marchantiopsida</taxon>
        <taxon>Marchantiidae</taxon>
        <taxon>Marchantiales</taxon>
        <taxon>Ricciaceae</taxon>
        <taxon>Riccia</taxon>
    </lineage>
</organism>
<dbReference type="AlphaFoldDB" id="A0ABD1ZMX7"/>
<dbReference type="EMBL" id="JBHFFA010000001">
    <property type="protein sequence ID" value="KAL2652041.1"/>
    <property type="molecule type" value="Genomic_DNA"/>
</dbReference>
<evidence type="ECO:0000313" key="1">
    <source>
        <dbReference type="EMBL" id="KAL2652041.1"/>
    </source>
</evidence>
<reference evidence="1 2" key="1">
    <citation type="submission" date="2024-09" db="EMBL/GenBank/DDBJ databases">
        <title>Chromosome-scale assembly of Riccia fluitans.</title>
        <authorList>
            <person name="Paukszto L."/>
            <person name="Sawicki J."/>
            <person name="Karawczyk K."/>
            <person name="Piernik-Szablinska J."/>
            <person name="Szczecinska M."/>
            <person name="Mazdziarz M."/>
        </authorList>
    </citation>
    <scope>NUCLEOTIDE SEQUENCE [LARGE SCALE GENOMIC DNA]</scope>
    <source>
        <strain evidence="1">Rf_01</strain>
        <tissue evidence="1">Aerial parts of the thallus</tissue>
    </source>
</reference>
<name>A0ABD1ZMX7_9MARC</name>
<comment type="caution">
    <text evidence="1">The sequence shown here is derived from an EMBL/GenBank/DDBJ whole genome shotgun (WGS) entry which is preliminary data.</text>
</comment>
<protein>
    <recommendedName>
        <fullName evidence="3">DUF4238 domain-containing protein</fullName>
    </recommendedName>
</protein>
<evidence type="ECO:0008006" key="3">
    <source>
        <dbReference type="Google" id="ProtNLM"/>
    </source>
</evidence>
<dbReference type="Proteomes" id="UP001605036">
    <property type="component" value="Unassembled WGS sequence"/>
</dbReference>
<sequence>MSRRNNQYDYFYTLRNYPDGYLTEHPGIPTPPPLPPRSKNILRRTLYDRFKSIISIDSDKDLCDLYQKLITDSIGREDDLDLDDALYEIERLLLSIEDDVIIDSVLENYPDGFPEARPIAPPTFATYILSPYVLDLCRELGVSANTPPAWED</sequence>
<evidence type="ECO:0000313" key="2">
    <source>
        <dbReference type="Proteomes" id="UP001605036"/>
    </source>
</evidence>
<accession>A0ABD1ZMX7</accession>